<dbReference type="RefSeq" id="WP_203673487.1">
    <property type="nucleotide sequence ID" value="NZ_BONP01000009.1"/>
</dbReference>
<evidence type="ECO:0000313" key="2">
    <source>
        <dbReference type="Proteomes" id="UP000614741"/>
    </source>
</evidence>
<dbReference type="Proteomes" id="UP000614741">
    <property type="component" value="Unassembled WGS sequence"/>
</dbReference>
<reference evidence="1 2" key="1">
    <citation type="submission" date="2021-01" db="EMBL/GenBank/DDBJ databases">
        <title>Whole genome shotgun sequence of Cellulomonas phragmiteti NBRC 110785.</title>
        <authorList>
            <person name="Komaki H."/>
            <person name="Tamura T."/>
        </authorList>
    </citation>
    <scope>NUCLEOTIDE SEQUENCE [LARGE SCALE GENOMIC DNA]</scope>
    <source>
        <strain evidence="1 2">NBRC 110785</strain>
    </source>
</reference>
<proteinExistence type="predicted"/>
<comment type="caution">
    <text evidence="1">The sequence shown here is derived from an EMBL/GenBank/DDBJ whole genome shotgun (WGS) entry which is preliminary data.</text>
</comment>
<name>A0ABQ4DL35_9CELL</name>
<dbReference type="EMBL" id="BONP01000009">
    <property type="protein sequence ID" value="GIG40059.1"/>
    <property type="molecule type" value="Genomic_DNA"/>
</dbReference>
<accession>A0ABQ4DL35</accession>
<protein>
    <recommendedName>
        <fullName evidence="3">DUF4352 domain-containing protein</fullName>
    </recommendedName>
</protein>
<gene>
    <name evidence="1" type="ORF">Cph01nite_18210</name>
</gene>
<evidence type="ECO:0000313" key="1">
    <source>
        <dbReference type="EMBL" id="GIG40059.1"/>
    </source>
</evidence>
<organism evidence="1 2">
    <name type="scientific">Cellulomonas phragmiteti</name>
    <dbReference type="NCBI Taxonomy" id="478780"/>
    <lineage>
        <taxon>Bacteria</taxon>
        <taxon>Bacillati</taxon>
        <taxon>Actinomycetota</taxon>
        <taxon>Actinomycetes</taxon>
        <taxon>Micrococcales</taxon>
        <taxon>Cellulomonadaceae</taxon>
        <taxon>Cellulomonas</taxon>
    </lineage>
</organism>
<sequence length="225" mass="23514">MSGPAAPPELRARARASGSKVARRVLDQPLRRIGVVGAIVLLATTAAFGGLEEQTQDGPEVLEAGTPVEVAPFELTVHRVVWTGDLPGQRLSDDGNRWVGVVATVRNTSDAGVLGVTLRDALTLSGVQGLVQAPVDIGVTASAVVVLEDASPLSPVQPGLTYEAAFLFEQDGSVAPPTSVDVQLQQHTWRAGSLDPELVWRFPTTVLVGTLDAREAAAGTPEQDT</sequence>
<evidence type="ECO:0008006" key="3">
    <source>
        <dbReference type="Google" id="ProtNLM"/>
    </source>
</evidence>
<keyword evidence="2" id="KW-1185">Reference proteome</keyword>